<evidence type="ECO:0000313" key="3">
    <source>
        <dbReference type="EMBL" id="KAJ7378480.1"/>
    </source>
</evidence>
<keyword evidence="1" id="KW-0175">Coiled coil</keyword>
<evidence type="ECO:0000256" key="1">
    <source>
        <dbReference type="SAM" id="Coils"/>
    </source>
</evidence>
<dbReference type="AlphaFoldDB" id="A0A9X0CWU7"/>
<feature type="coiled-coil region" evidence="1">
    <location>
        <begin position="10"/>
        <end position="37"/>
    </location>
</feature>
<feature type="region of interest" description="Disordered" evidence="2">
    <location>
        <begin position="338"/>
        <end position="365"/>
    </location>
</feature>
<comment type="caution">
    <text evidence="3">The sequence shown here is derived from an EMBL/GenBank/DDBJ whole genome shotgun (WGS) entry which is preliminary data.</text>
</comment>
<dbReference type="Gene3D" id="1.20.58.60">
    <property type="match status" value="4"/>
</dbReference>
<feature type="compositionally biased region" description="Basic and acidic residues" evidence="2">
    <location>
        <begin position="350"/>
        <end position="362"/>
    </location>
</feature>
<dbReference type="InterPro" id="IPR018159">
    <property type="entry name" value="Spectrin/alpha-actinin"/>
</dbReference>
<dbReference type="SMART" id="SM00150">
    <property type="entry name" value="SPEC"/>
    <property type="match status" value="2"/>
</dbReference>
<dbReference type="SUPFAM" id="SSF46966">
    <property type="entry name" value="Spectrin repeat"/>
    <property type="match status" value="2"/>
</dbReference>
<protein>
    <submittedName>
        <fullName evidence="3">Uncharacterized protein</fullName>
    </submittedName>
</protein>
<evidence type="ECO:0000313" key="4">
    <source>
        <dbReference type="Proteomes" id="UP001163046"/>
    </source>
</evidence>
<dbReference type="EMBL" id="MU826366">
    <property type="protein sequence ID" value="KAJ7378480.1"/>
    <property type="molecule type" value="Genomic_DNA"/>
</dbReference>
<organism evidence="3 4">
    <name type="scientific">Desmophyllum pertusum</name>
    <dbReference type="NCBI Taxonomy" id="174260"/>
    <lineage>
        <taxon>Eukaryota</taxon>
        <taxon>Metazoa</taxon>
        <taxon>Cnidaria</taxon>
        <taxon>Anthozoa</taxon>
        <taxon>Hexacorallia</taxon>
        <taxon>Scleractinia</taxon>
        <taxon>Caryophylliina</taxon>
        <taxon>Caryophylliidae</taxon>
        <taxon>Desmophyllum</taxon>
    </lineage>
</organism>
<dbReference type="Proteomes" id="UP001163046">
    <property type="component" value="Unassembled WGS sequence"/>
</dbReference>
<reference evidence="3" key="1">
    <citation type="submission" date="2023-01" db="EMBL/GenBank/DDBJ databases">
        <title>Genome assembly of the deep-sea coral Lophelia pertusa.</title>
        <authorList>
            <person name="Herrera S."/>
            <person name="Cordes E."/>
        </authorList>
    </citation>
    <scope>NUCLEOTIDE SEQUENCE</scope>
    <source>
        <strain evidence="3">USNM1676648</strain>
        <tissue evidence="3">Polyp</tissue>
    </source>
</reference>
<name>A0A9X0CWU7_9CNID</name>
<dbReference type="OrthoDB" id="5973950at2759"/>
<feature type="coiled-coil region" evidence="1">
    <location>
        <begin position="450"/>
        <end position="484"/>
    </location>
</feature>
<sequence length="695" mass="80629">MASKNMASKNSDVKQVYEDLREQLSKLSRTLKSLETKALKQTFSSNEIASKGRKTSSVKVKTGRGSNEVLSLTNNVPDGLAKLERALETLRETQKLGNTKESKIQGAAVGRRRKSKRCINFEKIESDITNYKSVVSDISAQAEPVNQVTRFGNTSLQEGRIPRNKEEKTRQELAAVTTRWNVLCGDVLETCSSIEAFVLEMQMEYSKLNLWLNNSDVADSWLMEYESHADDPETLGTTIRVVRLQLHENQRVLDNFRKSKTRLHDMNDAAVELMKSGRLDEEDANELERVINVLVAKWESIDNRLNASRDRIYAEINRLRKRMAKHRHSILRRFSSRRNSSFRRKRSMRQKREMQQKKEADSKNSNVVDVSVTEVVTSSTSMDLNASLEPVRVVMTTDKESEEDKLRLERQKTAFQDFDLSLASCEKCVHDLDQESLQKFSAVGSTGSELKKQLDDLMRFEADLQKSRSEYQSEVDKFEKAKDEGMFNDKDCEILQKRVKNLENSWDELWEEHIANKDRIIKATMELNDKSMQEMNEDFDKIETQINTPEKYDDERLSLDENILKQKRLMEDLDTYDAPIHQVNVTANNLLQRSLMDKQTFENVHKETGALMERQKRLKTICRENGDRLSRELVEFNQRRTESPRDVEEQTIQISDDYEMLAQSLDDFITDDISDEGFAELDSSKSFFRNEDERF</sequence>
<evidence type="ECO:0000256" key="2">
    <source>
        <dbReference type="SAM" id="MobiDB-lite"/>
    </source>
</evidence>
<gene>
    <name evidence="3" type="ORF">OS493_023015</name>
</gene>
<keyword evidence="4" id="KW-1185">Reference proteome</keyword>
<proteinExistence type="predicted"/>
<feature type="compositionally biased region" description="Basic residues" evidence="2">
    <location>
        <begin position="338"/>
        <end position="349"/>
    </location>
</feature>
<accession>A0A9X0CWU7</accession>